<keyword evidence="9" id="KW-0812">Transmembrane</keyword>
<evidence type="ECO:0000256" key="8">
    <source>
        <dbReference type="ARBA" id="ARBA00023136"/>
    </source>
</evidence>
<dbReference type="PROSITE" id="PS50109">
    <property type="entry name" value="HIS_KIN"/>
    <property type="match status" value="1"/>
</dbReference>
<dbReference type="SUPFAM" id="SSF55874">
    <property type="entry name" value="ATPase domain of HSP90 chaperone/DNA topoisomerase II/histidine kinase"/>
    <property type="match status" value="1"/>
</dbReference>
<dbReference type="PRINTS" id="PR00344">
    <property type="entry name" value="BCTRLSENSOR"/>
</dbReference>
<dbReference type="Proteomes" id="UP000018934">
    <property type="component" value="Chromosome"/>
</dbReference>
<dbReference type="CDD" id="cd00082">
    <property type="entry name" value="HisKA"/>
    <property type="match status" value="1"/>
</dbReference>
<dbReference type="SMART" id="SM00388">
    <property type="entry name" value="HisKA"/>
    <property type="match status" value="1"/>
</dbReference>
<dbReference type="CDD" id="cd00075">
    <property type="entry name" value="HATPase"/>
    <property type="match status" value="1"/>
</dbReference>
<feature type="domain" description="HAMP" evidence="11">
    <location>
        <begin position="191"/>
        <end position="243"/>
    </location>
</feature>
<evidence type="ECO:0000313" key="13">
    <source>
        <dbReference type="Proteomes" id="UP000018934"/>
    </source>
</evidence>
<evidence type="ECO:0000256" key="1">
    <source>
        <dbReference type="ARBA" id="ARBA00000085"/>
    </source>
</evidence>
<accession>A0ABM5P8G2</accession>
<dbReference type="Pfam" id="PF00672">
    <property type="entry name" value="HAMP"/>
    <property type="match status" value="1"/>
</dbReference>
<evidence type="ECO:0000256" key="7">
    <source>
        <dbReference type="ARBA" id="ARBA00023012"/>
    </source>
</evidence>
<dbReference type="Gene3D" id="1.10.8.500">
    <property type="entry name" value="HAMP domain in histidine kinase"/>
    <property type="match status" value="1"/>
</dbReference>
<dbReference type="RefSeq" id="WP_019224615.1">
    <property type="nucleotide sequence ID" value="NZ_CP007033.1"/>
</dbReference>
<keyword evidence="5" id="KW-0808">Transferase</keyword>
<comment type="subcellular location">
    <subcellularLocation>
        <location evidence="2">Membrane</location>
    </subcellularLocation>
</comment>
<dbReference type="Gene3D" id="3.30.565.10">
    <property type="entry name" value="Histidine kinase-like ATPase, C-terminal domain"/>
    <property type="match status" value="1"/>
</dbReference>
<dbReference type="InterPro" id="IPR036097">
    <property type="entry name" value="HisK_dim/P_sf"/>
</dbReference>
<dbReference type="SUPFAM" id="SSF55785">
    <property type="entry name" value="PYP-like sensor domain (PAS domain)"/>
    <property type="match status" value="1"/>
</dbReference>
<feature type="domain" description="Histidine kinase" evidence="10">
    <location>
        <begin position="371"/>
        <end position="589"/>
    </location>
</feature>
<dbReference type="Pfam" id="PF13426">
    <property type="entry name" value="PAS_9"/>
    <property type="match status" value="1"/>
</dbReference>
<evidence type="ECO:0000256" key="5">
    <source>
        <dbReference type="ARBA" id="ARBA00022679"/>
    </source>
</evidence>
<keyword evidence="4" id="KW-0597">Phosphoprotein</keyword>
<gene>
    <name evidence="12" type="ORF">DEHRE_13795</name>
</gene>
<dbReference type="Pfam" id="PF16736">
    <property type="entry name" value="sCache_like"/>
    <property type="match status" value="1"/>
</dbReference>
<evidence type="ECO:0000256" key="3">
    <source>
        <dbReference type="ARBA" id="ARBA00012438"/>
    </source>
</evidence>
<keyword evidence="7" id="KW-0902">Two-component regulatory system</keyword>
<dbReference type="InterPro" id="IPR003661">
    <property type="entry name" value="HisK_dim/P_dom"/>
</dbReference>
<keyword evidence="9" id="KW-1133">Transmembrane helix</keyword>
<keyword evidence="6 12" id="KW-0418">Kinase</keyword>
<dbReference type="NCBIfam" id="NF046044">
    <property type="entry name" value="PnpS"/>
    <property type="match status" value="1"/>
</dbReference>
<dbReference type="Gene3D" id="3.30.450.20">
    <property type="entry name" value="PAS domain"/>
    <property type="match status" value="2"/>
</dbReference>
<evidence type="ECO:0000259" key="10">
    <source>
        <dbReference type="PROSITE" id="PS50109"/>
    </source>
</evidence>
<feature type="transmembrane region" description="Helical" evidence="9">
    <location>
        <begin position="167"/>
        <end position="187"/>
    </location>
</feature>
<name>A0ABM5P8G2_DEHRP</name>
<dbReference type="Pfam" id="PF02518">
    <property type="entry name" value="HATPase_c"/>
    <property type="match status" value="1"/>
</dbReference>
<dbReference type="Pfam" id="PF00512">
    <property type="entry name" value="HisKA"/>
    <property type="match status" value="1"/>
</dbReference>
<dbReference type="InterPro" id="IPR036890">
    <property type="entry name" value="HATPase_C_sf"/>
</dbReference>
<organism evidence="12 13">
    <name type="scientific">Dehalobacter restrictus (strain DSM 9455 / PER-K23)</name>
    <dbReference type="NCBI Taxonomy" id="871738"/>
    <lineage>
        <taxon>Bacteria</taxon>
        <taxon>Bacillati</taxon>
        <taxon>Bacillota</taxon>
        <taxon>Clostridia</taxon>
        <taxon>Eubacteriales</taxon>
        <taxon>Desulfitobacteriaceae</taxon>
        <taxon>Dehalobacter</taxon>
    </lineage>
</organism>
<dbReference type="InterPro" id="IPR003660">
    <property type="entry name" value="HAMP_dom"/>
</dbReference>
<dbReference type="InterPro" id="IPR000014">
    <property type="entry name" value="PAS"/>
</dbReference>
<protein>
    <recommendedName>
        <fullName evidence="3">histidine kinase</fullName>
        <ecNumber evidence="3">2.7.13.3</ecNumber>
    </recommendedName>
</protein>
<keyword evidence="8 9" id="KW-0472">Membrane</keyword>
<dbReference type="EC" id="2.7.13.3" evidence="3"/>
<dbReference type="InterPro" id="IPR031967">
    <property type="entry name" value="PhoR_single_Cache-like_dom"/>
</dbReference>
<dbReference type="InterPro" id="IPR050351">
    <property type="entry name" value="BphY/WalK/GraS-like"/>
</dbReference>
<sequence length="589" mass="65551">MLKSLKMKFTVGFIALALLSMLVSGVYLIKVLDNYFIENLQAKLLVEAKLVREMVIDEFGSLNMVSDIEKITGDLANVTSTRVTVIDANGVVLGDSEQLPTLMENHLGRPEIHQAISEGVGIAERESTTLNTQMMYLALPVEKDGEIKGFVRLALPMPEITTALSKLWSMLFIALLMATVIAGILGFKLSQRLTRPIQEMTAAAQNIAGGDFSLRTYTTSQDEIGKLGQALNQMAQQLKEMIDEVSTGKSKLETVLANMVSGVIFLREDGKIDLINPAALKILEIEPKNVNRHQIEIINNYQLSTLIDTALKTHKAAKDDLLILSPHEKNIEVNITPILGKGNTNIGAVMVLHDITDLRKLETMRRDFVANVSHELRTPVTSLKGYAETLLDGALDDPETAREFVRIILTESERLRMLVDDLLELSRIESGKDSVEWQKIDVSALLHSLEVKLRPQLEARQIELTVVCPEKLPYAWGDYSMIEQVLTNLTDNAIKYSAIGEKVKIVASEKSDGILFEVIDSGPGIPEHDLPRVFERFYRVDKGRNRKQGGTGLGLAIVKHILETHGTRIQVESTLGRGSRFYFMLRNKL</sequence>
<dbReference type="InterPro" id="IPR004358">
    <property type="entry name" value="Sig_transdc_His_kin-like_C"/>
</dbReference>
<proteinExistence type="predicted"/>
<dbReference type="GO" id="GO:0016301">
    <property type="term" value="F:kinase activity"/>
    <property type="evidence" value="ECO:0007669"/>
    <property type="project" value="UniProtKB-KW"/>
</dbReference>
<dbReference type="PANTHER" id="PTHR45453:SF1">
    <property type="entry name" value="PHOSPHATE REGULON SENSOR PROTEIN PHOR"/>
    <property type="match status" value="1"/>
</dbReference>
<evidence type="ECO:0000256" key="4">
    <source>
        <dbReference type="ARBA" id="ARBA00022553"/>
    </source>
</evidence>
<dbReference type="SUPFAM" id="SSF47384">
    <property type="entry name" value="Homodimeric domain of signal transducing histidine kinase"/>
    <property type="match status" value="1"/>
</dbReference>
<dbReference type="PANTHER" id="PTHR45453">
    <property type="entry name" value="PHOSPHATE REGULON SENSOR PROTEIN PHOR"/>
    <property type="match status" value="1"/>
</dbReference>
<dbReference type="InterPro" id="IPR003594">
    <property type="entry name" value="HATPase_dom"/>
</dbReference>
<evidence type="ECO:0000313" key="12">
    <source>
        <dbReference type="EMBL" id="AHF11010.1"/>
    </source>
</evidence>
<keyword evidence="13" id="KW-1185">Reference proteome</keyword>
<dbReference type="SUPFAM" id="SSF158472">
    <property type="entry name" value="HAMP domain-like"/>
    <property type="match status" value="1"/>
</dbReference>
<reference evidence="12 13" key="1">
    <citation type="journal article" date="2013" name="Stand. Genomic Sci.">
        <title>Complete genome sequence of Dehalobacter restrictus PER-K23(T.).</title>
        <authorList>
            <person name="Kruse T."/>
            <person name="Maillard J."/>
            <person name="Goodwin L."/>
            <person name="Woyke T."/>
            <person name="Teshima H."/>
            <person name="Bruce D."/>
            <person name="Detter C."/>
            <person name="Tapia R."/>
            <person name="Han C."/>
            <person name="Huntemann M."/>
            <person name="Wei C.L."/>
            <person name="Han J."/>
            <person name="Chen A."/>
            <person name="Kyrpides N."/>
            <person name="Szeto E."/>
            <person name="Markowitz V."/>
            <person name="Ivanova N."/>
            <person name="Pagani I."/>
            <person name="Pati A."/>
            <person name="Pitluck S."/>
            <person name="Nolan M."/>
            <person name="Holliger C."/>
            <person name="Smidt H."/>
        </authorList>
    </citation>
    <scope>NUCLEOTIDE SEQUENCE [LARGE SCALE GENOMIC DNA]</scope>
    <source>
        <strain evidence="13">DSM 9455</strain>
    </source>
</reference>
<evidence type="ECO:0000256" key="9">
    <source>
        <dbReference type="SAM" id="Phobius"/>
    </source>
</evidence>
<dbReference type="Gene3D" id="1.10.287.130">
    <property type="match status" value="1"/>
</dbReference>
<evidence type="ECO:0000256" key="6">
    <source>
        <dbReference type="ARBA" id="ARBA00022777"/>
    </source>
</evidence>
<evidence type="ECO:0000256" key="2">
    <source>
        <dbReference type="ARBA" id="ARBA00004370"/>
    </source>
</evidence>
<dbReference type="CDD" id="cd06225">
    <property type="entry name" value="HAMP"/>
    <property type="match status" value="1"/>
</dbReference>
<dbReference type="EMBL" id="CP007033">
    <property type="protein sequence ID" value="AHF11010.1"/>
    <property type="molecule type" value="Genomic_DNA"/>
</dbReference>
<dbReference type="SMART" id="SM00304">
    <property type="entry name" value="HAMP"/>
    <property type="match status" value="1"/>
</dbReference>
<dbReference type="InterPro" id="IPR005467">
    <property type="entry name" value="His_kinase_dom"/>
</dbReference>
<dbReference type="PROSITE" id="PS50885">
    <property type="entry name" value="HAMP"/>
    <property type="match status" value="1"/>
</dbReference>
<dbReference type="InterPro" id="IPR035965">
    <property type="entry name" value="PAS-like_dom_sf"/>
</dbReference>
<evidence type="ECO:0000259" key="11">
    <source>
        <dbReference type="PROSITE" id="PS50885"/>
    </source>
</evidence>
<comment type="catalytic activity">
    <reaction evidence="1">
        <text>ATP + protein L-histidine = ADP + protein N-phospho-L-histidine.</text>
        <dbReference type="EC" id="2.7.13.3"/>
    </reaction>
</comment>
<dbReference type="SMART" id="SM00387">
    <property type="entry name" value="HATPase_c"/>
    <property type="match status" value="1"/>
</dbReference>